<evidence type="ECO:0000256" key="8">
    <source>
        <dbReference type="PROSITE-ProRule" id="PRU00504"/>
    </source>
</evidence>
<dbReference type="Gene3D" id="2.130.10.130">
    <property type="entry name" value="Integrin alpha, N-terminal"/>
    <property type="match status" value="1"/>
</dbReference>
<dbReference type="Pfam" id="PF25021">
    <property type="entry name" value="TEN_NHL"/>
    <property type="match status" value="1"/>
</dbReference>
<dbReference type="PROSITE" id="PS50222">
    <property type="entry name" value="EF_HAND_2"/>
    <property type="match status" value="1"/>
</dbReference>
<evidence type="ECO:0000259" key="10">
    <source>
        <dbReference type="PROSITE" id="PS50222"/>
    </source>
</evidence>
<keyword evidence="5" id="KW-0677">Repeat</keyword>
<proteinExistence type="predicted"/>
<dbReference type="PROSITE" id="PS51125">
    <property type="entry name" value="NHL"/>
    <property type="match status" value="3"/>
</dbReference>
<dbReference type="SUPFAM" id="SSF101898">
    <property type="entry name" value="NHL repeat"/>
    <property type="match status" value="2"/>
</dbReference>
<dbReference type="Pfam" id="PF22544">
    <property type="entry name" value="HYDIN_VesB_CFA65-like_Ig"/>
    <property type="match status" value="2"/>
</dbReference>
<dbReference type="Pfam" id="PF13517">
    <property type="entry name" value="FG-GAP_3"/>
    <property type="match status" value="3"/>
</dbReference>
<name>A0A1F6C476_HANXR</name>
<evidence type="ECO:0000256" key="9">
    <source>
        <dbReference type="SAM" id="MobiDB-lite"/>
    </source>
</evidence>
<evidence type="ECO:0000256" key="1">
    <source>
        <dbReference type="ARBA" id="ARBA00004138"/>
    </source>
</evidence>
<feature type="repeat" description="NHL" evidence="8">
    <location>
        <begin position="244"/>
        <end position="274"/>
    </location>
</feature>
<dbReference type="InterPro" id="IPR028994">
    <property type="entry name" value="Integrin_alpha_N"/>
</dbReference>
<dbReference type="InterPro" id="IPR002048">
    <property type="entry name" value="EF_hand_dom"/>
</dbReference>
<dbReference type="InterPro" id="IPR018247">
    <property type="entry name" value="EF_Hand_1_Ca_BS"/>
</dbReference>
<dbReference type="InterPro" id="IPR008964">
    <property type="entry name" value="Invasin/intimin_cell_adhesion"/>
</dbReference>
<evidence type="ECO:0000256" key="3">
    <source>
        <dbReference type="ARBA" id="ARBA00022490"/>
    </source>
</evidence>
<evidence type="ECO:0000256" key="4">
    <source>
        <dbReference type="ARBA" id="ARBA00022729"/>
    </source>
</evidence>
<dbReference type="InterPro" id="IPR011042">
    <property type="entry name" value="6-blade_b-propeller_TolB-like"/>
</dbReference>
<dbReference type="InterPro" id="IPR011519">
    <property type="entry name" value="UnbV_ASPIC"/>
</dbReference>
<comment type="caution">
    <text evidence="11">The sequence shown here is derived from an EMBL/GenBank/DDBJ whole genome shotgun (WGS) entry which is preliminary data.</text>
</comment>
<keyword evidence="6" id="KW-0969">Cilium</keyword>
<dbReference type="Gene3D" id="1.10.1330.10">
    <property type="entry name" value="Dockerin domain"/>
    <property type="match status" value="1"/>
</dbReference>
<dbReference type="CDD" id="cd14953">
    <property type="entry name" value="NHL_like_1"/>
    <property type="match status" value="1"/>
</dbReference>
<dbReference type="PANTHER" id="PTHR46388">
    <property type="entry name" value="NHL REPEAT-CONTAINING PROTEIN 2"/>
    <property type="match status" value="1"/>
</dbReference>
<feature type="repeat" description="NHL" evidence="8">
    <location>
        <begin position="115"/>
        <end position="145"/>
    </location>
</feature>
<dbReference type="InterPro" id="IPR036439">
    <property type="entry name" value="Dockerin_dom_sf"/>
</dbReference>
<evidence type="ECO:0000256" key="6">
    <source>
        <dbReference type="ARBA" id="ARBA00023069"/>
    </source>
</evidence>
<dbReference type="InterPro" id="IPR056822">
    <property type="entry name" value="TEN_NHL"/>
</dbReference>
<evidence type="ECO:0000256" key="2">
    <source>
        <dbReference type="ARBA" id="ARBA00004496"/>
    </source>
</evidence>
<dbReference type="GO" id="GO:0000272">
    <property type="term" value="P:polysaccharide catabolic process"/>
    <property type="evidence" value="ECO:0007669"/>
    <property type="project" value="InterPro"/>
</dbReference>
<gene>
    <name evidence="11" type="ORF">A3F84_20150</name>
</gene>
<dbReference type="InterPro" id="IPR001258">
    <property type="entry name" value="NHL_repeat"/>
</dbReference>
<dbReference type="GO" id="GO:0005737">
    <property type="term" value="C:cytoplasm"/>
    <property type="evidence" value="ECO:0007669"/>
    <property type="project" value="UniProtKB-SubCell"/>
</dbReference>
<protein>
    <recommendedName>
        <fullName evidence="10">EF-hand domain-containing protein</fullName>
    </recommendedName>
</protein>
<dbReference type="PANTHER" id="PTHR46388:SF2">
    <property type="entry name" value="NHL REPEAT-CONTAINING PROTEIN 2"/>
    <property type="match status" value="1"/>
</dbReference>
<dbReference type="NCBIfam" id="NF012200">
    <property type="entry name" value="choice_anch_D"/>
    <property type="match status" value="2"/>
</dbReference>
<evidence type="ECO:0000313" key="11">
    <source>
        <dbReference type="EMBL" id="OGG43812.1"/>
    </source>
</evidence>
<dbReference type="Gene3D" id="2.60.40.10">
    <property type="entry name" value="Immunoglobulins"/>
    <property type="match status" value="3"/>
</dbReference>
<dbReference type="PROSITE" id="PS00018">
    <property type="entry name" value="EF_HAND_1"/>
    <property type="match status" value="1"/>
</dbReference>
<sequence length="1528" mass="157809">MGGGGGRGWEGGCRVSFLGLLIALICWTAETFAQAPTIGTFAGGGASDRDTLATVAKLEVPVGVAVDRQGNVFIADFGTHRVRRLDAGTGLLTTVAGTGDFGFDGDGGPATQALLNRPSGVAVDSLGNLFIADRGNRRVRRVDARTGIITTVAGTGEAGFSGDGGPATQAQLYEVVGVALDRGGNLLIVDGGSVVRDPVSGLVRVVGNHRVRRADAGTGVISTIAGTGDWDFSGDGGPATAAALSFPAAVAVDASGRVLISDAGNHRVRAIDPGAGRISTLAGVGGDPFSGLGDYAGDGGPAASASLNTPVGLAIDAQGNLFIADQDNHRVRRVDAKTGVIVTVAGTGQAGLSGDGGPGLLARLDTPAGLALLPSGDLLIADLRNARIRRLSSPNTLLPYAEARAALDFGSVTVQTSKRLDVILRNRGNAPLRVQGVRSDSPLFAARDTTLTVAIADSAALSVAFTPTAAGRVEGQITITTDDPRGPTTVLLSGRGTVPDIDLSTQSLNFGPVTVGKADTLLSLTVYNFGIGQLFISSVASSDTQFAVLDSAFALASGLSRTLRVVFSPKALDEQVAALTLRSNDPDEGTVSVRLRGVGRPSRPGGFQAVGDSAGLGGPGREFGVAWGDFNGDGRPDLYVARSGGRPASLHRNNGDSTFTDVAADAGVTNDRDGSAAVWGDFDGDGDLDLFVTNFNQPNRLYRNEAGKFADIAPALGLDDAGAGMGAAWADFDNDGDLDLFVANFGPNRLYRNERVVGRSGESTAVEVKFTDIAPALGVADSLGSSVQPAWGDYNGDGRPDLYVAASGRDHLYRNEGTRFADIGDSLKVTDSAPSFGAVWGDFDNDSDLDLFVTGFNAPSRLYRNDSGRFVDVEGGLLKEDNGTWKARGAVWIDYDNDGDLDLYLVRSGQPNLLYRNDGGSFVEVGSKLGVNSVGDGRGVAVADFDGDGAPDLYVSNQDRPGRLYRNREAEGGWVAAQLVGTRSTKDAIGARVRAVVNGRALLQEVSGGSSHLSQSGATLLFGVGRAERVDSLTVRWPSGIVQALKDLPEGRLARIEETPPSPPVRVALTASATALIANGVSTSRITATVLDEQGERALSSRAAITFILASGQGAFQGPASVSAQDGLASITFRSPSLVPGRAVILAQSPGLTGGQAQIDLLPPPQAGTVSVAAGTGQAGRSGDEGPAAQAALNGPVGIVADTSGTLYIADTENSLVRRVDGRTGVISTLAGTGVRGRQGDGGPATEAQLSIPSEVLVTRDNRLLIVDTGNNKIRQVDLRTSIITTLAGDGQFSFAGDGGPALEASLSQPASAALDRQGNLYIADTFNHRIRRLDAATGLLSTVAGDGQPRFVGDGGPAFRASLNRPGGVAVDSLGNLYIADTFNHRIRRLDARSGLIVTVAGTGTGGFNVREGQDATKVDLNQPVGVSPGRPGELLVADARNHLVRRLQFRPETPPGPAAGADFNGDGVVDFTDFFMFVEQFGTRQGGPGWDPAFDLAKDSVIDFNDFFVFAEQFGTRLRKLTAFSP</sequence>
<dbReference type="SUPFAM" id="SSF63446">
    <property type="entry name" value="Type I dockerin domain"/>
    <property type="match status" value="1"/>
</dbReference>
<dbReference type="InterPro" id="IPR053879">
    <property type="entry name" value="HYDIN_VesB_CFA65-like_Ig"/>
</dbReference>
<dbReference type="Pfam" id="PF01436">
    <property type="entry name" value="NHL"/>
    <property type="match status" value="5"/>
</dbReference>
<keyword evidence="3" id="KW-0963">Cytoplasm</keyword>
<comment type="subcellular location">
    <subcellularLocation>
        <location evidence="1">Cell projection</location>
        <location evidence="1">Cilium</location>
    </subcellularLocation>
    <subcellularLocation>
        <location evidence="2">Cytoplasm</location>
    </subcellularLocation>
</comment>
<keyword evidence="7" id="KW-0966">Cell projection</keyword>
<feature type="region of interest" description="Disordered" evidence="9">
    <location>
        <begin position="1168"/>
        <end position="1187"/>
    </location>
</feature>
<organism evidence="11 12">
    <name type="scientific">Handelsmanbacteria sp. (strain RIFCSPLOWO2_12_FULL_64_10)</name>
    <dbReference type="NCBI Taxonomy" id="1817868"/>
    <lineage>
        <taxon>Bacteria</taxon>
        <taxon>Candidatus Handelsmaniibacteriota</taxon>
    </lineage>
</organism>
<reference evidence="11 12" key="1">
    <citation type="journal article" date="2016" name="Nat. Commun.">
        <title>Thousands of microbial genomes shed light on interconnected biogeochemical processes in an aquifer system.</title>
        <authorList>
            <person name="Anantharaman K."/>
            <person name="Brown C.T."/>
            <person name="Hug L.A."/>
            <person name="Sharon I."/>
            <person name="Castelle C.J."/>
            <person name="Probst A.J."/>
            <person name="Thomas B.C."/>
            <person name="Singh A."/>
            <person name="Wilkins M.J."/>
            <person name="Karaoz U."/>
            <person name="Brodie E.L."/>
            <person name="Williams K.H."/>
            <person name="Hubbard S.S."/>
            <person name="Banfield J.F."/>
        </authorList>
    </citation>
    <scope>NUCLEOTIDE SEQUENCE [LARGE SCALE GENOMIC DNA]</scope>
    <source>
        <strain evidence="12">RIFCSPLOWO2_12_FULL_64_10</strain>
    </source>
</reference>
<dbReference type="SUPFAM" id="SSF69318">
    <property type="entry name" value="Integrin alpha N-terminal domain"/>
    <property type="match status" value="1"/>
</dbReference>
<dbReference type="Proteomes" id="UP000178606">
    <property type="component" value="Unassembled WGS sequence"/>
</dbReference>
<dbReference type="EMBL" id="MFKF01000425">
    <property type="protein sequence ID" value="OGG43812.1"/>
    <property type="molecule type" value="Genomic_DNA"/>
</dbReference>
<accession>A0A1F6C476</accession>
<dbReference type="SUPFAM" id="SSF49373">
    <property type="entry name" value="Invasin/intimin cell-adhesion fragments"/>
    <property type="match status" value="1"/>
</dbReference>
<dbReference type="Pfam" id="PF07593">
    <property type="entry name" value="UnbV_ASPIC"/>
    <property type="match status" value="1"/>
</dbReference>
<dbReference type="Gene3D" id="2.120.10.30">
    <property type="entry name" value="TolB, C-terminal domain"/>
    <property type="match status" value="6"/>
</dbReference>
<feature type="repeat" description="NHL" evidence="8">
    <location>
        <begin position="58"/>
        <end position="88"/>
    </location>
</feature>
<dbReference type="InterPro" id="IPR013517">
    <property type="entry name" value="FG-GAP"/>
</dbReference>
<dbReference type="InterPro" id="IPR013783">
    <property type="entry name" value="Ig-like_fold"/>
</dbReference>
<evidence type="ECO:0000256" key="7">
    <source>
        <dbReference type="ARBA" id="ARBA00023273"/>
    </source>
</evidence>
<dbReference type="GO" id="GO:0005509">
    <property type="term" value="F:calcium ion binding"/>
    <property type="evidence" value="ECO:0007669"/>
    <property type="project" value="InterPro"/>
</dbReference>
<evidence type="ECO:0000256" key="5">
    <source>
        <dbReference type="ARBA" id="ARBA00022737"/>
    </source>
</evidence>
<keyword evidence="4" id="KW-0732">Signal</keyword>
<evidence type="ECO:0000313" key="12">
    <source>
        <dbReference type="Proteomes" id="UP000178606"/>
    </source>
</evidence>
<feature type="domain" description="EF-hand" evidence="10">
    <location>
        <begin position="1464"/>
        <end position="1486"/>
    </location>
</feature>